<dbReference type="InterPro" id="IPR033133">
    <property type="entry name" value="PUM-HD"/>
</dbReference>
<evidence type="ECO:0000313" key="5">
    <source>
        <dbReference type="EMBL" id="QPG75482.1"/>
    </source>
</evidence>
<evidence type="ECO:0000256" key="1">
    <source>
        <dbReference type="ARBA" id="ARBA00022737"/>
    </source>
</evidence>
<name>A0A875S652_EENNA</name>
<feature type="domain" description="PUM-HD" evidence="4">
    <location>
        <begin position="321"/>
        <end position="670"/>
    </location>
</feature>
<dbReference type="Pfam" id="PF00806">
    <property type="entry name" value="PUF"/>
    <property type="match status" value="8"/>
</dbReference>
<evidence type="ECO:0000256" key="3">
    <source>
        <dbReference type="SAM" id="MobiDB-lite"/>
    </source>
</evidence>
<dbReference type="SMART" id="SM00025">
    <property type="entry name" value="Pumilio"/>
    <property type="match status" value="8"/>
</dbReference>
<accession>A0A875S652</accession>
<dbReference type="RefSeq" id="XP_038779047.1">
    <property type="nucleotide sequence ID" value="XM_038923119.1"/>
</dbReference>
<keyword evidence="6" id="KW-1185">Reference proteome</keyword>
<sequence length="717" mass="78669">MFDFDSNIAPDETIMVDSEKHGLSSPYSQSERRNLQQYYENQGLFLGVSVASGGPYAGQKPEATGKMETTDVSGTTNLAGSTRTFNVSGSDAYGASAYGSSDASSGNASSSRFTHLSGLFAPSFPDQFTTDLATGLPYISTPFQYHRHQSSATSLSSSIFGGATPSVSAATIATSATTSTTAPQHTPGPSISASTSLYNGVSGAGLPDAYFINGMSSAFNEPITPPEYCYSKLASIIPATTSDISSNASWNAPQILDKPYAGSRHHSKSRSMASLQGDNHNRRRMFSYPQSETEQRQGRYPETLNEVGKRHKSVPSVPSIPSTNAVDTFALENSFDQLTLGGKSTSLDSTTDIISMSQDQYGCRYLQKKIDENFAVNFPLIFQSVYQHSTDLMVDPFGNYLIQKLMGSASAEELSLILISIGPSIYKISIDQHGTRACQKMIDCLSTPAHHRLLETYLSPHIVELIQDLNGNHVIQKCIQKFQDVDLQFIIDLICSNMVAISTHKHGCCVMQKLMNKCNSNQLIQLGCEILNNSISLMQDQFGNYVVQYLISLEIPKLNSQLITIVASYVTELSCQKFSSNVVEKCLKIKVYKQHKNARQVNPLLEEILREPTLSNLIKDQYGNYVVQTSMEVSPFEYKVRFAMALDPLLPTIKFTSFGKRIHNKVIAILEEAKKTKGPIIDIPTTVTTAPAKQRSLSNFFTRHGLDSVDNIFPPPR</sequence>
<dbReference type="CDD" id="cd07920">
    <property type="entry name" value="Pumilio"/>
    <property type="match status" value="1"/>
</dbReference>
<dbReference type="GO" id="GO:0003729">
    <property type="term" value="F:mRNA binding"/>
    <property type="evidence" value="ECO:0007669"/>
    <property type="project" value="TreeGrafter"/>
</dbReference>
<dbReference type="Gene3D" id="1.25.10.10">
    <property type="entry name" value="Leucine-rich Repeat Variant"/>
    <property type="match status" value="1"/>
</dbReference>
<dbReference type="FunFam" id="1.25.10.10:FF:000237">
    <property type="entry name" value="Pumilio homolog 9"/>
    <property type="match status" value="1"/>
</dbReference>
<dbReference type="InterPro" id="IPR011989">
    <property type="entry name" value="ARM-like"/>
</dbReference>
<keyword evidence="1" id="KW-0677">Repeat</keyword>
<dbReference type="PANTHER" id="PTHR12537">
    <property type="entry name" value="RNA BINDING PROTEIN PUMILIO-RELATED"/>
    <property type="match status" value="1"/>
</dbReference>
<dbReference type="PANTHER" id="PTHR12537:SF80">
    <property type="entry name" value="SUPPRESSOR PROTEIN MPT5"/>
    <property type="match status" value="1"/>
</dbReference>
<evidence type="ECO:0000256" key="2">
    <source>
        <dbReference type="PROSITE-ProRule" id="PRU00317"/>
    </source>
</evidence>
<dbReference type="GeneID" id="62196238"/>
<dbReference type="OrthoDB" id="668540at2759"/>
<dbReference type="AlphaFoldDB" id="A0A875S652"/>
<dbReference type="PROSITE" id="PS50302">
    <property type="entry name" value="PUM"/>
    <property type="match status" value="4"/>
</dbReference>
<gene>
    <name evidence="5" type="ORF">FOA43_002837</name>
</gene>
<dbReference type="EMBL" id="CP064814">
    <property type="protein sequence ID" value="QPG75482.1"/>
    <property type="molecule type" value="Genomic_DNA"/>
</dbReference>
<dbReference type="SUPFAM" id="SSF48371">
    <property type="entry name" value="ARM repeat"/>
    <property type="match status" value="1"/>
</dbReference>
<protein>
    <recommendedName>
        <fullName evidence="4">PUM-HD domain-containing protein</fullName>
    </recommendedName>
</protein>
<dbReference type="InterPro" id="IPR033712">
    <property type="entry name" value="Pumilio_RNA-bd"/>
</dbReference>
<feature type="region of interest" description="Disordered" evidence="3">
    <location>
        <begin position="56"/>
        <end position="77"/>
    </location>
</feature>
<organism evidence="5 6">
    <name type="scientific">Eeniella nana</name>
    <name type="common">Yeast</name>
    <name type="synonym">Brettanomyces nanus</name>
    <dbReference type="NCBI Taxonomy" id="13502"/>
    <lineage>
        <taxon>Eukaryota</taxon>
        <taxon>Fungi</taxon>
        <taxon>Dikarya</taxon>
        <taxon>Ascomycota</taxon>
        <taxon>Saccharomycotina</taxon>
        <taxon>Pichiomycetes</taxon>
        <taxon>Pichiales</taxon>
        <taxon>Pichiaceae</taxon>
        <taxon>Brettanomyces</taxon>
    </lineage>
</organism>
<proteinExistence type="predicted"/>
<evidence type="ECO:0000259" key="4">
    <source>
        <dbReference type="PROSITE" id="PS50303"/>
    </source>
</evidence>
<dbReference type="PROSITE" id="PS50303">
    <property type="entry name" value="PUM_HD"/>
    <property type="match status" value="1"/>
</dbReference>
<feature type="repeat" description="Pumilio" evidence="2">
    <location>
        <begin position="457"/>
        <end position="492"/>
    </location>
</feature>
<evidence type="ECO:0000313" key="6">
    <source>
        <dbReference type="Proteomes" id="UP000662931"/>
    </source>
</evidence>
<reference evidence="5" key="1">
    <citation type="submission" date="2020-10" db="EMBL/GenBank/DDBJ databases">
        <authorList>
            <person name="Roach M.J.R."/>
        </authorList>
    </citation>
    <scope>NUCLEOTIDE SEQUENCE</scope>
    <source>
        <strain evidence="5">CBS 1945</strain>
    </source>
</reference>
<dbReference type="GO" id="GO:0005737">
    <property type="term" value="C:cytoplasm"/>
    <property type="evidence" value="ECO:0007669"/>
    <property type="project" value="TreeGrafter"/>
</dbReference>
<dbReference type="GO" id="GO:0010608">
    <property type="term" value="P:post-transcriptional regulation of gene expression"/>
    <property type="evidence" value="ECO:0007669"/>
    <property type="project" value="TreeGrafter"/>
</dbReference>
<dbReference type="GO" id="GO:0010629">
    <property type="term" value="P:negative regulation of gene expression"/>
    <property type="evidence" value="ECO:0007669"/>
    <property type="project" value="UniProtKB-ARBA"/>
</dbReference>
<dbReference type="Proteomes" id="UP000662931">
    <property type="component" value="Chromosome 3"/>
</dbReference>
<feature type="repeat" description="Pumilio" evidence="2">
    <location>
        <begin position="529"/>
        <end position="564"/>
    </location>
</feature>
<dbReference type="InterPro" id="IPR001313">
    <property type="entry name" value="Pumilio_RNA-bd_rpt"/>
</dbReference>
<feature type="repeat" description="Pumilio" evidence="2">
    <location>
        <begin position="607"/>
        <end position="647"/>
    </location>
</feature>
<dbReference type="InterPro" id="IPR016024">
    <property type="entry name" value="ARM-type_fold"/>
</dbReference>
<feature type="region of interest" description="Disordered" evidence="3">
    <location>
        <begin position="259"/>
        <end position="282"/>
    </location>
</feature>
<dbReference type="KEGG" id="bnn:FOA43_002837"/>
<feature type="repeat" description="Pumilio" evidence="2">
    <location>
        <begin position="384"/>
        <end position="420"/>
    </location>
</feature>